<gene>
    <name evidence="5" type="ORF">CWS20_26915</name>
</gene>
<dbReference type="STRING" id="549687.GCA_001636335_03488"/>
<evidence type="ECO:0000313" key="5">
    <source>
        <dbReference type="EMBL" id="PKG25886.1"/>
    </source>
</evidence>
<dbReference type="AlphaFoldDB" id="A0A2N0Z8P5"/>
<accession>A0A2N0Z8P5</accession>
<feature type="transmembrane region" description="Helical" evidence="3">
    <location>
        <begin position="89"/>
        <end position="108"/>
    </location>
</feature>
<comment type="similarity">
    <text evidence="1">Belongs to the zinc-associated anti-sigma factor (ZAS) superfamily. Anti-sigma-W factor family.</text>
</comment>
<evidence type="ECO:0000256" key="3">
    <source>
        <dbReference type="SAM" id="Phobius"/>
    </source>
</evidence>
<evidence type="ECO:0000256" key="2">
    <source>
        <dbReference type="ARBA" id="ARBA00024438"/>
    </source>
</evidence>
<proteinExistence type="inferred from homology"/>
<dbReference type="Gene3D" id="1.10.10.1320">
    <property type="entry name" value="Anti-sigma factor, zinc-finger domain"/>
    <property type="match status" value="1"/>
</dbReference>
<sequence length="210" mass="23900">MKCNEEIIHYMHEYLDEEISDEHKQELRAHLHECKDCAEHFHELKRTIALVQSTSHFQAPSNFTENVMAKLPKEKKKVGMQRWFRHHPMLTAASLFIILMAGSLLSTWNEDQQLSVSKQPNLVVDNDTVIVPEGEVVKGDVMVKNGNLQIDGEVEGNVTVINGEKYLASAGHVSGDIEEVNAIFDWLWYHIKSTAKNVVSVFDKDDTDSK</sequence>
<keyword evidence="3" id="KW-0812">Transmembrane</keyword>
<comment type="caution">
    <text evidence="5">The sequence shown here is derived from an EMBL/GenBank/DDBJ whole genome shotgun (WGS) entry which is preliminary data.</text>
</comment>
<evidence type="ECO:0000259" key="4">
    <source>
        <dbReference type="Pfam" id="PF13490"/>
    </source>
</evidence>
<dbReference type="InterPro" id="IPR041916">
    <property type="entry name" value="Anti_sigma_zinc_sf"/>
</dbReference>
<dbReference type="EMBL" id="PISD01000089">
    <property type="protein sequence ID" value="PKG25886.1"/>
    <property type="molecule type" value="Genomic_DNA"/>
</dbReference>
<evidence type="ECO:0000313" key="6">
    <source>
        <dbReference type="Proteomes" id="UP000233343"/>
    </source>
</evidence>
<organism evidence="5 6">
    <name type="scientific">Cytobacillus horneckiae</name>
    <dbReference type="NCBI Taxonomy" id="549687"/>
    <lineage>
        <taxon>Bacteria</taxon>
        <taxon>Bacillati</taxon>
        <taxon>Bacillota</taxon>
        <taxon>Bacilli</taxon>
        <taxon>Bacillales</taxon>
        <taxon>Bacillaceae</taxon>
        <taxon>Cytobacillus</taxon>
    </lineage>
</organism>
<dbReference type="InterPro" id="IPR027383">
    <property type="entry name" value="Znf_put"/>
</dbReference>
<name>A0A2N0Z8P5_9BACI</name>
<protein>
    <recommendedName>
        <fullName evidence="2">Anti-sigma-W factor RsiW</fullName>
    </recommendedName>
</protein>
<dbReference type="RefSeq" id="WP_066192379.1">
    <property type="nucleotide sequence ID" value="NZ_JAFDQP010000020.1"/>
</dbReference>
<reference evidence="5 6" key="1">
    <citation type="journal article" date="2010" name="Int. J. Syst. Evol. Microbiol.">
        <title>Bacillus horneckiae sp. nov., isolated from a spacecraft-assembly clean room.</title>
        <authorList>
            <person name="Vaishampayan P."/>
            <person name="Probst A."/>
            <person name="Krishnamurthi S."/>
            <person name="Ghosh S."/>
            <person name="Osman S."/>
            <person name="McDowall A."/>
            <person name="Ruckmani A."/>
            <person name="Mayilraj S."/>
            <person name="Venkateswaran K."/>
        </authorList>
    </citation>
    <scope>NUCLEOTIDE SEQUENCE [LARGE SCALE GENOMIC DNA]</scope>
    <source>
        <strain evidence="6">1PO1SC</strain>
    </source>
</reference>
<dbReference type="Proteomes" id="UP000233343">
    <property type="component" value="Unassembled WGS sequence"/>
</dbReference>
<feature type="domain" description="Putative zinc-finger" evidence="4">
    <location>
        <begin position="5"/>
        <end position="38"/>
    </location>
</feature>
<keyword evidence="6" id="KW-1185">Reference proteome</keyword>
<dbReference type="Pfam" id="PF13490">
    <property type="entry name" value="zf-HC2"/>
    <property type="match status" value="1"/>
</dbReference>
<keyword evidence="3" id="KW-1133">Transmembrane helix</keyword>
<keyword evidence="3" id="KW-0472">Membrane</keyword>
<evidence type="ECO:0000256" key="1">
    <source>
        <dbReference type="ARBA" id="ARBA00024353"/>
    </source>
</evidence>